<dbReference type="Proteomes" id="UP000324831">
    <property type="component" value="Unassembled WGS sequence"/>
</dbReference>
<dbReference type="InterPro" id="IPR008932">
    <property type="entry name" value="Ribosomal_bL12_oligo"/>
</dbReference>
<accession>A0A478FVC6</accession>
<dbReference type="InterPro" id="IPR000206">
    <property type="entry name" value="Ribosomal_bL12"/>
</dbReference>
<feature type="domain" description="Large ribosomal subunit protein bL12 oligomerization" evidence="6">
    <location>
        <begin position="8"/>
        <end position="45"/>
    </location>
</feature>
<comment type="similarity">
    <text evidence="1 4">Belongs to the bacterial ribosomal protein bL12 family.</text>
</comment>
<comment type="subunit">
    <text evidence="4">Homodimer. Part of the ribosomal stalk of the 50S ribosomal subunit. Forms a multimeric L10(L12)X complex, where L10 forms an elongated spine to which 2 to 4 L12 dimers bind in a sequential fashion. Binds GTP-bound translation factors.</text>
</comment>
<sequence>MSKLSAGEIIETLKQYTILEINELVKAIETEFNISANFSVAAPTSDSGAKEDAQSEFALHLTNAGANKIAVIKVIREITGIGLMEAKKMVDSTPSLVKDVVPAEEVETLKKKFTEAGATVEFK</sequence>
<dbReference type="Pfam" id="PF16320">
    <property type="entry name" value="Ribosomal_L12_N"/>
    <property type="match status" value="1"/>
</dbReference>
<evidence type="ECO:0000313" key="8">
    <source>
        <dbReference type="Proteomes" id="UP000324831"/>
    </source>
</evidence>
<dbReference type="GO" id="GO:0003729">
    <property type="term" value="F:mRNA binding"/>
    <property type="evidence" value="ECO:0007669"/>
    <property type="project" value="TreeGrafter"/>
</dbReference>
<dbReference type="Gene3D" id="1.20.5.710">
    <property type="entry name" value="Single helix bin"/>
    <property type="match status" value="1"/>
</dbReference>
<evidence type="ECO:0000256" key="2">
    <source>
        <dbReference type="ARBA" id="ARBA00022980"/>
    </source>
</evidence>
<dbReference type="AlphaFoldDB" id="A0A478FVC6"/>
<dbReference type="EMBL" id="BIMN01000006">
    <property type="protein sequence ID" value="GCE63980.1"/>
    <property type="molecule type" value="Genomic_DNA"/>
</dbReference>
<gene>
    <name evidence="4 7" type="primary">rplL</name>
    <name evidence="7" type="ORF">MHSWG343_09880</name>
</gene>
<dbReference type="Pfam" id="PF00542">
    <property type="entry name" value="Ribosomal_L12"/>
    <property type="match status" value="1"/>
</dbReference>
<evidence type="ECO:0000259" key="6">
    <source>
        <dbReference type="Pfam" id="PF16320"/>
    </source>
</evidence>
<dbReference type="InterPro" id="IPR013823">
    <property type="entry name" value="Ribosomal_bL12_C"/>
</dbReference>
<dbReference type="FunFam" id="3.30.1390.10:FF:000001">
    <property type="entry name" value="50S ribosomal protein L7/L12"/>
    <property type="match status" value="1"/>
</dbReference>
<dbReference type="InterPro" id="IPR036235">
    <property type="entry name" value="Ribosomal_bL12_oligo_N_sf"/>
</dbReference>
<reference evidence="7 8" key="1">
    <citation type="submission" date="2019-01" db="EMBL/GenBank/DDBJ databases">
        <title>Draft genome sequences of Candidatus Mycoplasma haemohominis SWG34-3 identified from a patient with pyrexia, anemia and liver dysfunction.</title>
        <authorList>
            <person name="Sekizuka T."/>
            <person name="Hattori N."/>
            <person name="Katano H."/>
            <person name="Takuma T."/>
            <person name="Ito T."/>
            <person name="Arai N."/>
            <person name="Yanai R."/>
            <person name="Ishii S."/>
            <person name="Miura Y."/>
            <person name="Tokunaga T."/>
            <person name="Watanabe H."/>
            <person name="Nomura N."/>
            <person name="Eguchi J."/>
            <person name="Arai T."/>
            <person name="Hasegawa H."/>
            <person name="Nakamaki T."/>
            <person name="Wakita T."/>
            <person name="Niki Y."/>
            <person name="Kuroda M."/>
        </authorList>
    </citation>
    <scope>NUCLEOTIDE SEQUENCE [LARGE SCALE GENOMIC DNA]</scope>
    <source>
        <strain evidence="7">SWG34-3</strain>
    </source>
</reference>
<evidence type="ECO:0000256" key="4">
    <source>
        <dbReference type="HAMAP-Rule" id="MF_00368"/>
    </source>
</evidence>
<protein>
    <recommendedName>
        <fullName evidence="4">Large ribosomal subunit protein bL12</fullName>
    </recommendedName>
</protein>
<evidence type="ECO:0000256" key="3">
    <source>
        <dbReference type="ARBA" id="ARBA00023274"/>
    </source>
</evidence>
<dbReference type="SUPFAM" id="SSF54736">
    <property type="entry name" value="ClpS-like"/>
    <property type="match status" value="1"/>
</dbReference>
<dbReference type="GO" id="GO:0003735">
    <property type="term" value="F:structural constituent of ribosome"/>
    <property type="evidence" value="ECO:0007669"/>
    <property type="project" value="InterPro"/>
</dbReference>
<keyword evidence="3 4" id="KW-0687">Ribonucleoprotein</keyword>
<keyword evidence="2 4" id="KW-0689">Ribosomal protein</keyword>
<evidence type="ECO:0000313" key="7">
    <source>
        <dbReference type="EMBL" id="GCE63980.1"/>
    </source>
</evidence>
<dbReference type="SUPFAM" id="SSF48300">
    <property type="entry name" value="Ribosomal protein L7/12, oligomerisation (N-terminal) domain"/>
    <property type="match status" value="1"/>
</dbReference>
<evidence type="ECO:0000259" key="5">
    <source>
        <dbReference type="Pfam" id="PF00542"/>
    </source>
</evidence>
<comment type="caution">
    <text evidence="7">The sequence shown here is derived from an EMBL/GenBank/DDBJ whole genome shotgun (WGS) entry which is preliminary data.</text>
</comment>
<dbReference type="HAMAP" id="MF_00368">
    <property type="entry name" value="Ribosomal_bL12"/>
    <property type="match status" value="1"/>
</dbReference>
<dbReference type="Gene3D" id="3.30.1390.10">
    <property type="match status" value="1"/>
</dbReference>
<proteinExistence type="inferred from homology"/>
<dbReference type="GO" id="GO:0022625">
    <property type="term" value="C:cytosolic large ribosomal subunit"/>
    <property type="evidence" value="ECO:0007669"/>
    <property type="project" value="TreeGrafter"/>
</dbReference>
<dbReference type="CDD" id="cd00387">
    <property type="entry name" value="Ribosomal_L7_L12"/>
    <property type="match status" value="1"/>
</dbReference>
<comment type="function">
    <text evidence="4">Forms part of the ribosomal stalk which helps the ribosome interact with GTP-bound translation factors. Is thus essential for accurate translation.</text>
</comment>
<organism evidence="7 8">
    <name type="scientific">Candidatus Mycoplasma haematohominis</name>
    <dbReference type="NCBI Taxonomy" id="1494318"/>
    <lineage>
        <taxon>Bacteria</taxon>
        <taxon>Bacillati</taxon>
        <taxon>Mycoplasmatota</taxon>
        <taxon>Mollicutes</taxon>
        <taxon>Mycoplasmataceae</taxon>
        <taxon>Mycoplasma</taxon>
    </lineage>
</organism>
<evidence type="ECO:0000256" key="1">
    <source>
        <dbReference type="ARBA" id="ARBA00007197"/>
    </source>
</evidence>
<feature type="domain" description="Large ribosomal subunit protein bL12 C-terminal" evidence="5">
    <location>
        <begin position="57"/>
        <end position="123"/>
    </location>
</feature>
<dbReference type="PANTHER" id="PTHR45987:SF4">
    <property type="entry name" value="LARGE RIBOSOMAL SUBUNIT PROTEIN BL12M"/>
    <property type="match status" value="1"/>
</dbReference>
<dbReference type="NCBIfam" id="TIGR00855">
    <property type="entry name" value="L12"/>
    <property type="match status" value="1"/>
</dbReference>
<dbReference type="GO" id="GO:0006412">
    <property type="term" value="P:translation"/>
    <property type="evidence" value="ECO:0007669"/>
    <property type="project" value="UniProtKB-UniRule"/>
</dbReference>
<name>A0A478FVC6_9MOLU</name>
<dbReference type="PANTHER" id="PTHR45987">
    <property type="entry name" value="39S RIBOSOMAL PROTEIN L12"/>
    <property type="match status" value="1"/>
</dbReference>
<dbReference type="InterPro" id="IPR014719">
    <property type="entry name" value="Ribosomal_bL12_C/ClpS-like"/>
</dbReference>